<evidence type="ECO:0000259" key="12">
    <source>
        <dbReference type="PROSITE" id="PS50056"/>
    </source>
</evidence>
<dbReference type="InterPro" id="IPR029021">
    <property type="entry name" value="Prot-tyrosine_phosphatase-like"/>
</dbReference>
<evidence type="ECO:0000313" key="13">
    <source>
        <dbReference type="EMBL" id="WVZ13212.1"/>
    </source>
</evidence>
<feature type="domain" description="Tyrosine-protein phosphatase" evidence="11">
    <location>
        <begin position="88"/>
        <end position="229"/>
    </location>
</feature>
<name>A0AAQ3NQ09_VIGMU</name>
<dbReference type="GO" id="GO:0005737">
    <property type="term" value="C:cytoplasm"/>
    <property type="evidence" value="ECO:0007669"/>
    <property type="project" value="UniProtKB-SubCell"/>
</dbReference>
<evidence type="ECO:0000256" key="7">
    <source>
        <dbReference type="ARBA" id="ARBA00023242"/>
    </source>
</evidence>
<comment type="catalytic activity">
    <reaction evidence="10">
        <text>O-phospho-L-tyrosyl-[protein] + H2O = L-tyrosyl-[protein] + phosphate</text>
        <dbReference type="Rhea" id="RHEA:10684"/>
        <dbReference type="Rhea" id="RHEA-COMP:10136"/>
        <dbReference type="Rhea" id="RHEA-COMP:20101"/>
        <dbReference type="ChEBI" id="CHEBI:15377"/>
        <dbReference type="ChEBI" id="CHEBI:43474"/>
        <dbReference type="ChEBI" id="CHEBI:46858"/>
        <dbReference type="ChEBI" id="CHEBI:61978"/>
        <dbReference type="EC" id="3.1.3.48"/>
    </reaction>
</comment>
<comment type="catalytic activity">
    <reaction evidence="8">
        <text>O-phospho-L-seryl-[protein] + H2O = L-seryl-[protein] + phosphate</text>
        <dbReference type="Rhea" id="RHEA:20629"/>
        <dbReference type="Rhea" id="RHEA-COMP:9863"/>
        <dbReference type="Rhea" id="RHEA-COMP:11604"/>
        <dbReference type="ChEBI" id="CHEBI:15377"/>
        <dbReference type="ChEBI" id="CHEBI:29999"/>
        <dbReference type="ChEBI" id="CHEBI:43474"/>
        <dbReference type="ChEBI" id="CHEBI:83421"/>
        <dbReference type="EC" id="3.1.3.16"/>
    </reaction>
</comment>
<dbReference type="GO" id="GO:0004722">
    <property type="term" value="F:protein serine/threonine phosphatase activity"/>
    <property type="evidence" value="ECO:0007669"/>
    <property type="project" value="UniProtKB-EC"/>
</dbReference>
<evidence type="ECO:0008006" key="15">
    <source>
        <dbReference type="Google" id="ProtNLM"/>
    </source>
</evidence>
<proteinExistence type="inferred from homology"/>
<dbReference type="GO" id="GO:0033550">
    <property type="term" value="F:MAP kinase tyrosine phosphatase activity"/>
    <property type="evidence" value="ECO:0007669"/>
    <property type="project" value="TreeGrafter"/>
</dbReference>
<dbReference type="InterPro" id="IPR020422">
    <property type="entry name" value="TYR_PHOSPHATASE_DUAL_dom"/>
</dbReference>
<evidence type="ECO:0000256" key="3">
    <source>
        <dbReference type="ARBA" id="ARBA00008601"/>
    </source>
</evidence>
<dbReference type="InterPro" id="IPR000387">
    <property type="entry name" value="Tyr_Pase_dom"/>
</dbReference>
<dbReference type="EMBL" id="CP144696">
    <property type="protein sequence ID" value="WVZ13212.1"/>
    <property type="molecule type" value="Genomic_DNA"/>
</dbReference>
<reference evidence="13 14" key="1">
    <citation type="journal article" date="2023" name="Life. Sci Alliance">
        <title>Evolutionary insights into 3D genome organization and epigenetic landscape of Vigna mungo.</title>
        <authorList>
            <person name="Junaid A."/>
            <person name="Singh B."/>
            <person name="Bhatia S."/>
        </authorList>
    </citation>
    <scope>NUCLEOTIDE SEQUENCE [LARGE SCALE GENOMIC DNA]</scope>
    <source>
        <strain evidence="13">Urdbean</strain>
    </source>
</reference>
<evidence type="ECO:0000313" key="14">
    <source>
        <dbReference type="Proteomes" id="UP001374535"/>
    </source>
</evidence>
<dbReference type="GO" id="GO:0005634">
    <property type="term" value="C:nucleus"/>
    <property type="evidence" value="ECO:0007669"/>
    <property type="project" value="UniProtKB-SubCell"/>
</dbReference>
<dbReference type="FunFam" id="3.90.190.10:FF:000056">
    <property type="entry name" value="Dual specificity phosphatase 12"/>
    <property type="match status" value="1"/>
</dbReference>
<keyword evidence="14" id="KW-1185">Reference proteome</keyword>
<dbReference type="PANTHER" id="PTHR10159:SF511">
    <property type="entry name" value="DUAL SPECIFICITY PROTEIN PHOSPHATASE 1"/>
    <property type="match status" value="1"/>
</dbReference>
<evidence type="ECO:0000259" key="11">
    <source>
        <dbReference type="PROSITE" id="PS50054"/>
    </source>
</evidence>
<evidence type="ECO:0000256" key="9">
    <source>
        <dbReference type="ARBA" id="ARBA00048336"/>
    </source>
</evidence>
<evidence type="ECO:0000256" key="10">
    <source>
        <dbReference type="ARBA" id="ARBA00051722"/>
    </source>
</evidence>
<comment type="subcellular location">
    <subcellularLocation>
        <location evidence="2">Cytoplasm</location>
    </subcellularLocation>
    <subcellularLocation>
        <location evidence="1">Nucleus</location>
    </subcellularLocation>
</comment>
<evidence type="ECO:0000256" key="4">
    <source>
        <dbReference type="ARBA" id="ARBA00022490"/>
    </source>
</evidence>
<organism evidence="13 14">
    <name type="scientific">Vigna mungo</name>
    <name type="common">Black gram</name>
    <name type="synonym">Phaseolus mungo</name>
    <dbReference type="NCBI Taxonomy" id="3915"/>
    <lineage>
        <taxon>Eukaryota</taxon>
        <taxon>Viridiplantae</taxon>
        <taxon>Streptophyta</taxon>
        <taxon>Embryophyta</taxon>
        <taxon>Tracheophyta</taxon>
        <taxon>Spermatophyta</taxon>
        <taxon>Magnoliopsida</taxon>
        <taxon>eudicotyledons</taxon>
        <taxon>Gunneridae</taxon>
        <taxon>Pentapetalae</taxon>
        <taxon>rosids</taxon>
        <taxon>fabids</taxon>
        <taxon>Fabales</taxon>
        <taxon>Fabaceae</taxon>
        <taxon>Papilionoideae</taxon>
        <taxon>50 kb inversion clade</taxon>
        <taxon>NPAAA clade</taxon>
        <taxon>indigoferoid/millettioid clade</taxon>
        <taxon>Phaseoleae</taxon>
        <taxon>Vigna</taxon>
    </lineage>
</organism>
<accession>A0AAQ3NQ09</accession>
<dbReference type="GO" id="GO:0017017">
    <property type="term" value="F:MAP kinase tyrosine/serine/threonine phosphatase activity"/>
    <property type="evidence" value="ECO:0007669"/>
    <property type="project" value="TreeGrafter"/>
</dbReference>
<keyword evidence="7" id="KW-0539">Nucleus</keyword>
<dbReference type="GO" id="GO:0043409">
    <property type="term" value="P:negative regulation of MAPK cascade"/>
    <property type="evidence" value="ECO:0007669"/>
    <property type="project" value="TreeGrafter"/>
</dbReference>
<dbReference type="Proteomes" id="UP001374535">
    <property type="component" value="Chromosome 5"/>
</dbReference>
<evidence type="ECO:0000256" key="2">
    <source>
        <dbReference type="ARBA" id="ARBA00004496"/>
    </source>
</evidence>
<sequence length="234" mass="26243">MKAWGLDAAFTADDEDEDSSESRAIEKMKKWIMSHRVAILKYLSVNPLGGSIMTTSAAIEQFDKCMNGQIEVISRVWHLFQAYKKDKIPFKIDEGLYLGSIGTAVNKASLKDHNITHILTVAGRIPPAHPDDFVYKIIHVVDKEDEDLKKYFNECFDFIDEAKRLGGGVLVHCFAGRSRSVTMVVAYLMGTRGMSLSEALQHVRSIRPEARPNQGFICQLEDFEKSLQGASESL</sequence>
<dbReference type="SMART" id="SM00195">
    <property type="entry name" value="DSPc"/>
    <property type="match status" value="1"/>
</dbReference>
<dbReference type="Gene3D" id="3.90.190.10">
    <property type="entry name" value="Protein tyrosine phosphatase superfamily"/>
    <property type="match status" value="1"/>
</dbReference>
<keyword evidence="6" id="KW-0904">Protein phosphatase</keyword>
<dbReference type="PROSITE" id="PS50054">
    <property type="entry name" value="TYR_PHOSPHATASE_DUAL"/>
    <property type="match status" value="1"/>
</dbReference>
<dbReference type="PANTHER" id="PTHR10159">
    <property type="entry name" value="DUAL SPECIFICITY PROTEIN PHOSPHATASE"/>
    <property type="match status" value="1"/>
</dbReference>
<dbReference type="PROSITE" id="PS50056">
    <property type="entry name" value="TYR_PHOSPHATASE_2"/>
    <property type="match status" value="1"/>
</dbReference>
<evidence type="ECO:0000256" key="8">
    <source>
        <dbReference type="ARBA" id="ARBA00047761"/>
    </source>
</evidence>
<evidence type="ECO:0000256" key="6">
    <source>
        <dbReference type="ARBA" id="ARBA00022912"/>
    </source>
</evidence>
<dbReference type="GO" id="GO:0008330">
    <property type="term" value="F:protein tyrosine/threonine phosphatase activity"/>
    <property type="evidence" value="ECO:0007669"/>
    <property type="project" value="TreeGrafter"/>
</dbReference>
<protein>
    <recommendedName>
        <fullName evidence="15">Dual specificity protein phosphatase 1</fullName>
    </recommendedName>
</protein>
<keyword evidence="4" id="KW-0963">Cytoplasm</keyword>
<comment type="similarity">
    <text evidence="3">Belongs to the protein-tyrosine phosphatase family. Non-receptor class dual specificity subfamily.</text>
</comment>
<comment type="catalytic activity">
    <reaction evidence="9">
        <text>O-phospho-L-threonyl-[protein] + H2O = L-threonyl-[protein] + phosphate</text>
        <dbReference type="Rhea" id="RHEA:47004"/>
        <dbReference type="Rhea" id="RHEA-COMP:11060"/>
        <dbReference type="Rhea" id="RHEA-COMP:11605"/>
        <dbReference type="ChEBI" id="CHEBI:15377"/>
        <dbReference type="ChEBI" id="CHEBI:30013"/>
        <dbReference type="ChEBI" id="CHEBI:43474"/>
        <dbReference type="ChEBI" id="CHEBI:61977"/>
        <dbReference type="EC" id="3.1.3.16"/>
    </reaction>
</comment>
<dbReference type="AlphaFoldDB" id="A0AAQ3NQ09"/>
<gene>
    <name evidence="13" type="ORF">V8G54_017742</name>
</gene>
<dbReference type="Pfam" id="PF00782">
    <property type="entry name" value="DSPc"/>
    <property type="match status" value="1"/>
</dbReference>
<evidence type="ECO:0000256" key="1">
    <source>
        <dbReference type="ARBA" id="ARBA00004123"/>
    </source>
</evidence>
<keyword evidence="5" id="KW-0378">Hydrolase</keyword>
<dbReference type="CDD" id="cd14498">
    <property type="entry name" value="DSP"/>
    <property type="match status" value="1"/>
</dbReference>
<dbReference type="InterPro" id="IPR000340">
    <property type="entry name" value="Dual-sp_phosphatase_cat-dom"/>
</dbReference>
<dbReference type="SUPFAM" id="SSF52799">
    <property type="entry name" value="(Phosphotyrosine protein) phosphatases II"/>
    <property type="match status" value="1"/>
</dbReference>
<feature type="domain" description="Tyrosine specific protein phosphatases" evidence="12">
    <location>
        <begin position="150"/>
        <end position="208"/>
    </location>
</feature>
<evidence type="ECO:0000256" key="5">
    <source>
        <dbReference type="ARBA" id="ARBA00022801"/>
    </source>
</evidence>